<dbReference type="GO" id="GO:0030007">
    <property type="term" value="P:intracellular potassium ion homeostasis"/>
    <property type="evidence" value="ECO:0007669"/>
    <property type="project" value="TreeGrafter"/>
</dbReference>
<dbReference type="SUPFAM" id="SSF81653">
    <property type="entry name" value="Calcium ATPase, transduction domain A"/>
    <property type="match status" value="1"/>
</dbReference>
<dbReference type="SFLD" id="SFLDS00003">
    <property type="entry name" value="Haloacid_Dehalogenase"/>
    <property type="match status" value="1"/>
</dbReference>
<dbReference type="PANTHER" id="PTHR43294:SF20">
    <property type="entry name" value="P-TYPE ATPASE"/>
    <property type="match status" value="1"/>
</dbReference>
<keyword evidence="13" id="KW-0378">Hydrolase</keyword>
<dbReference type="Pfam" id="PF08282">
    <property type="entry name" value="Hydrolase_3"/>
    <property type="match status" value="1"/>
</dbReference>
<evidence type="ECO:0000256" key="2">
    <source>
        <dbReference type="ARBA" id="ARBA00005675"/>
    </source>
</evidence>
<evidence type="ECO:0000256" key="8">
    <source>
        <dbReference type="ARBA" id="ARBA00022967"/>
    </source>
</evidence>
<evidence type="ECO:0000256" key="3">
    <source>
        <dbReference type="ARBA" id="ARBA00022553"/>
    </source>
</evidence>
<gene>
    <name evidence="13" type="ORF">ENS29_04815</name>
</gene>
<name>A0A7C4MMH3_9BACT</name>
<dbReference type="FunFam" id="2.70.150.10:FF:000160">
    <property type="entry name" value="Sarcoplasmic/endoplasmic reticulum calcium ATPase 1"/>
    <property type="match status" value="1"/>
</dbReference>
<dbReference type="GO" id="GO:1990573">
    <property type="term" value="P:potassium ion import across plasma membrane"/>
    <property type="evidence" value="ECO:0007669"/>
    <property type="project" value="TreeGrafter"/>
</dbReference>
<evidence type="ECO:0000256" key="11">
    <source>
        <dbReference type="SAM" id="Phobius"/>
    </source>
</evidence>
<evidence type="ECO:0000256" key="4">
    <source>
        <dbReference type="ARBA" id="ARBA00022692"/>
    </source>
</evidence>
<dbReference type="GO" id="GO:0005886">
    <property type="term" value="C:plasma membrane"/>
    <property type="evidence" value="ECO:0007669"/>
    <property type="project" value="TreeGrafter"/>
</dbReference>
<comment type="subcellular location">
    <subcellularLocation>
        <location evidence="1">Endomembrane system</location>
        <topology evidence="1">Multi-pass membrane protein</topology>
    </subcellularLocation>
</comment>
<feature type="transmembrane region" description="Helical" evidence="11">
    <location>
        <begin position="251"/>
        <end position="271"/>
    </location>
</feature>
<protein>
    <submittedName>
        <fullName evidence="13">HAD family hydrolase</fullName>
    </submittedName>
</protein>
<reference evidence="13" key="1">
    <citation type="journal article" date="2020" name="mSystems">
        <title>Genome- and Community-Level Interaction Insights into Carbon Utilization and Element Cycling Functions of Hydrothermarchaeota in Hydrothermal Sediment.</title>
        <authorList>
            <person name="Zhou Z."/>
            <person name="Liu Y."/>
            <person name="Xu W."/>
            <person name="Pan J."/>
            <person name="Luo Z.H."/>
            <person name="Li M."/>
        </authorList>
    </citation>
    <scope>NUCLEOTIDE SEQUENCE [LARGE SCALE GENOMIC DNA]</scope>
    <source>
        <strain evidence="13">SpSt-477</strain>
    </source>
</reference>
<comment type="caution">
    <text evidence="13">The sequence shown here is derived from an EMBL/GenBank/DDBJ whole genome shotgun (WGS) entry which is preliminary data.</text>
</comment>
<dbReference type="GO" id="GO:0016887">
    <property type="term" value="F:ATP hydrolysis activity"/>
    <property type="evidence" value="ECO:0007669"/>
    <property type="project" value="InterPro"/>
</dbReference>
<dbReference type="PROSITE" id="PS00154">
    <property type="entry name" value="ATPASE_E1_E2"/>
    <property type="match status" value="1"/>
</dbReference>
<dbReference type="GO" id="GO:1902600">
    <property type="term" value="P:proton transmembrane transport"/>
    <property type="evidence" value="ECO:0007669"/>
    <property type="project" value="TreeGrafter"/>
</dbReference>
<evidence type="ECO:0000259" key="12">
    <source>
        <dbReference type="SMART" id="SM00831"/>
    </source>
</evidence>
<dbReference type="SFLD" id="SFLDG00002">
    <property type="entry name" value="C1.7:_P-type_atpase_like"/>
    <property type="match status" value="1"/>
</dbReference>
<proteinExistence type="inferred from homology"/>
<dbReference type="InterPro" id="IPR023299">
    <property type="entry name" value="ATPase_P-typ_cyto_dom_N"/>
</dbReference>
<dbReference type="GO" id="GO:0012505">
    <property type="term" value="C:endomembrane system"/>
    <property type="evidence" value="ECO:0007669"/>
    <property type="project" value="UniProtKB-SubCell"/>
</dbReference>
<feature type="transmembrane region" description="Helical" evidence="11">
    <location>
        <begin position="777"/>
        <end position="798"/>
    </location>
</feature>
<feature type="transmembrane region" description="Helical" evidence="11">
    <location>
        <begin position="845"/>
        <end position="866"/>
    </location>
</feature>
<dbReference type="SUPFAM" id="SSF81665">
    <property type="entry name" value="Calcium ATPase, transmembrane domain M"/>
    <property type="match status" value="1"/>
</dbReference>
<dbReference type="GO" id="GO:0036376">
    <property type="term" value="P:sodium ion export across plasma membrane"/>
    <property type="evidence" value="ECO:0007669"/>
    <property type="project" value="TreeGrafter"/>
</dbReference>
<dbReference type="GO" id="GO:0005524">
    <property type="term" value="F:ATP binding"/>
    <property type="evidence" value="ECO:0007669"/>
    <property type="project" value="UniProtKB-KW"/>
</dbReference>
<dbReference type="Gene3D" id="3.40.50.1000">
    <property type="entry name" value="HAD superfamily/HAD-like"/>
    <property type="match status" value="1"/>
</dbReference>
<dbReference type="EMBL" id="DSUH01000108">
    <property type="protein sequence ID" value="HGU32161.1"/>
    <property type="molecule type" value="Genomic_DNA"/>
</dbReference>
<keyword evidence="8" id="KW-1278">Translocase</keyword>
<dbReference type="PANTHER" id="PTHR43294">
    <property type="entry name" value="SODIUM/POTASSIUM-TRANSPORTING ATPASE SUBUNIT ALPHA"/>
    <property type="match status" value="1"/>
</dbReference>
<evidence type="ECO:0000256" key="9">
    <source>
        <dbReference type="ARBA" id="ARBA00022989"/>
    </source>
</evidence>
<dbReference type="AlphaFoldDB" id="A0A7C4MMH3"/>
<evidence type="ECO:0000256" key="6">
    <source>
        <dbReference type="ARBA" id="ARBA00022840"/>
    </source>
</evidence>
<dbReference type="Gene3D" id="2.70.150.10">
    <property type="entry name" value="Calcium-transporting ATPase, cytoplasmic transduction domain A"/>
    <property type="match status" value="1"/>
</dbReference>
<evidence type="ECO:0000256" key="5">
    <source>
        <dbReference type="ARBA" id="ARBA00022741"/>
    </source>
</evidence>
<dbReference type="InterPro" id="IPR006068">
    <property type="entry name" value="ATPase_P-typ_cation-transptr_C"/>
</dbReference>
<dbReference type="SMART" id="SM00831">
    <property type="entry name" value="Cation_ATPase_N"/>
    <property type="match status" value="1"/>
</dbReference>
<dbReference type="Pfam" id="PF00689">
    <property type="entry name" value="Cation_ATPase_C"/>
    <property type="match status" value="1"/>
</dbReference>
<feature type="transmembrane region" description="Helical" evidence="11">
    <location>
        <begin position="67"/>
        <end position="85"/>
    </location>
</feature>
<evidence type="ECO:0000256" key="10">
    <source>
        <dbReference type="ARBA" id="ARBA00023136"/>
    </source>
</evidence>
<feature type="transmembrane region" description="Helical" evidence="11">
    <location>
        <begin position="277"/>
        <end position="307"/>
    </location>
</feature>
<dbReference type="InterPro" id="IPR050510">
    <property type="entry name" value="Cation_transp_ATPase_P-type"/>
</dbReference>
<keyword evidence="10 11" id="KW-0472">Membrane</keyword>
<dbReference type="GO" id="GO:0006883">
    <property type="term" value="P:intracellular sodium ion homeostasis"/>
    <property type="evidence" value="ECO:0007669"/>
    <property type="project" value="TreeGrafter"/>
</dbReference>
<organism evidence="13">
    <name type="scientific">Desulfatirhabdium butyrativorans</name>
    <dbReference type="NCBI Taxonomy" id="340467"/>
    <lineage>
        <taxon>Bacteria</taxon>
        <taxon>Pseudomonadati</taxon>
        <taxon>Thermodesulfobacteriota</taxon>
        <taxon>Desulfobacteria</taxon>
        <taxon>Desulfobacterales</taxon>
        <taxon>Desulfatirhabdiaceae</taxon>
        <taxon>Desulfatirhabdium</taxon>
    </lineage>
</organism>
<feature type="transmembrane region" description="Helical" evidence="11">
    <location>
        <begin position="704"/>
        <end position="725"/>
    </location>
</feature>
<dbReference type="SFLD" id="SFLDF00027">
    <property type="entry name" value="p-type_atpase"/>
    <property type="match status" value="1"/>
</dbReference>
<dbReference type="GO" id="GO:0005391">
    <property type="term" value="F:P-type sodium:potassium-exchanging transporter activity"/>
    <property type="evidence" value="ECO:0007669"/>
    <property type="project" value="TreeGrafter"/>
</dbReference>
<sequence length="911" mass="98532">MKPKTHACRLCEEKWHAFEEQDVFEELQSAMDGLDEQEAGRRLAYYGPNTLPVKEPPSIWAILLHQILNPLIFILLAAAVASIAIGEGADAVFILIVIALNSGLGAYQEYQAEKSAVGLQRLLKITARVRRGGRETNLAAEEVVPGDIVLLESGNKVPADLRLIQVNNLAADESFLTGESIASEKTTIPLPEETVVGDRKNMAFAGSTITSGRGIGIVVGTGTETQVGIIAKTVSESESGKPPLVMRMERFVKHISILVLIISAGLALLLWTQENDLATIFFFVVALAVSAIPEGLPVALTVALSIATKRMSERKVIVRKLTAVESLGSCTVIASDKTGTLTVNQQTVRTVVLTDGRTFEFSGEGYNGEGTVVNGNSGQQPSTADTLQLNQLAELAILANEGSLVREKDGWIYRGDAMDVAFLAMGYKLGLNPEKIRNRIRVTREIPYESELKYSAVFFEKDGIGHVAAKGAVETILGFCNGVIQGAKPAELNRQIIEQQAEEMAKKGLRVLAIAGSKNEGNASDGSAEGTPLSGLLLYGLVGFIDPLRPEAVEAVKICKTAGIQVLMITGDHPATAGAIARELDLADENEPVVTGMQLSEAGTPDSPAFEKLVSSTHVFARISPTQKLEIVDVLIRRGEFVAVTGDGVNDAPALRRANIGVAMGSGTDVAKEVSSMIVVDDNFASIVAGVEEGRFAYDNVRKVIYLLISTGAAEVLMFITSIFMGLPIPLLAVQLLWLNLVTNGIQDVALAFEGGEPGAMKRRPRKPEETIFDSQMVWQTIVSGLTIGVLSLGAWYWMVRVERMGEAEARNLVLLFMVLLQNIHVFNCRSEAVSALKVPLRRNFILIFGVLAAQGIHLLSIYLPFMQRILGTAPVSLVQWLFLLSLSLLVLLVMEIFKRMRQNLNTQRRA</sequence>
<keyword evidence="5" id="KW-0547">Nucleotide-binding</keyword>
<comment type="similarity">
    <text evidence="2">Belongs to the cation transport ATPase (P-type) (TC 3.A.3) family. Type IIA subfamily.</text>
</comment>
<feature type="transmembrane region" description="Helical" evidence="11">
    <location>
        <begin position="91"/>
        <end position="107"/>
    </location>
</feature>
<dbReference type="InterPro" id="IPR023298">
    <property type="entry name" value="ATPase_P-typ_TM_dom_sf"/>
</dbReference>
<keyword evidence="9 11" id="KW-1133">Transmembrane helix</keyword>
<dbReference type="PRINTS" id="PR00119">
    <property type="entry name" value="CATATPASE"/>
</dbReference>
<evidence type="ECO:0000256" key="7">
    <source>
        <dbReference type="ARBA" id="ARBA00022842"/>
    </source>
</evidence>
<dbReference type="InterPro" id="IPR036412">
    <property type="entry name" value="HAD-like_sf"/>
</dbReference>
<evidence type="ECO:0000256" key="1">
    <source>
        <dbReference type="ARBA" id="ARBA00004127"/>
    </source>
</evidence>
<keyword evidence="4 11" id="KW-0812">Transmembrane</keyword>
<dbReference type="InterPro" id="IPR018303">
    <property type="entry name" value="ATPase_P-typ_P_site"/>
</dbReference>
<keyword evidence="7" id="KW-0460">Magnesium</keyword>
<dbReference type="InterPro" id="IPR008250">
    <property type="entry name" value="ATPase_P-typ_transduc_dom_A_sf"/>
</dbReference>
<dbReference type="Pfam" id="PF00122">
    <property type="entry name" value="E1-E2_ATPase"/>
    <property type="match status" value="1"/>
</dbReference>
<dbReference type="SUPFAM" id="SSF56784">
    <property type="entry name" value="HAD-like"/>
    <property type="match status" value="1"/>
</dbReference>
<keyword evidence="3" id="KW-0597">Phosphoprotein</keyword>
<dbReference type="InterPro" id="IPR059000">
    <property type="entry name" value="ATPase_P-type_domA"/>
</dbReference>
<accession>A0A7C4MMH3</accession>
<feature type="domain" description="Cation-transporting P-type ATPase N-terminal" evidence="12">
    <location>
        <begin position="14"/>
        <end position="87"/>
    </location>
</feature>
<dbReference type="NCBIfam" id="TIGR01494">
    <property type="entry name" value="ATPase_P-type"/>
    <property type="match status" value="2"/>
</dbReference>
<keyword evidence="6" id="KW-0067">ATP-binding</keyword>
<evidence type="ECO:0000313" key="13">
    <source>
        <dbReference type="EMBL" id="HGU32161.1"/>
    </source>
</evidence>
<dbReference type="Pfam" id="PF00690">
    <property type="entry name" value="Cation_ATPase_N"/>
    <property type="match status" value="1"/>
</dbReference>
<dbReference type="InterPro" id="IPR044492">
    <property type="entry name" value="P_typ_ATPase_HD_dom"/>
</dbReference>
<dbReference type="PRINTS" id="PR00120">
    <property type="entry name" value="HATPASE"/>
</dbReference>
<dbReference type="InterPro" id="IPR004014">
    <property type="entry name" value="ATPase_P-typ_cation-transptr_N"/>
</dbReference>
<dbReference type="Gene3D" id="3.40.1110.10">
    <property type="entry name" value="Calcium-transporting ATPase, cytoplasmic domain N"/>
    <property type="match status" value="1"/>
</dbReference>
<dbReference type="InterPro" id="IPR001757">
    <property type="entry name" value="P_typ_ATPase"/>
</dbReference>
<dbReference type="Gene3D" id="1.20.1110.10">
    <property type="entry name" value="Calcium-transporting ATPase, transmembrane domain"/>
    <property type="match status" value="1"/>
</dbReference>
<dbReference type="InterPro" id="IPR023214">
    <property type="entry name" value="HAD_sf"/>
</dbReference>
<dbReference type="SUPFAM" id="SSF81660">
    <property type="entry name" value="Metal cation-transporting ATPase, ATP-binding domain N"/>
    <property type="match status" value="1"/>
</dbReference>
<dbReference type="Pfam" id="PF13246">
    <property type="entry name" value="Cation_ATPase"/>
    <property type="match status" value="1"/>
</dbReference>
<feature type="transmembrane region" description="Helical" evidence="11">
    <location>
        <begin position="878"/>
        <end position="898"/>
    </location>
</feature>